<keyword evidence="4 6" id="KW-0472">Membrane</keyword>
<evidence type="ECO:0000256" key="4">
    <source>
        <dbReference type="ARBA" id="ARBA00023136"/>
    </source>
</evidence>
<dbReference type="InterPro" id="IPR002889">
    <property type="entry name" value="WSC_carb-bd"/>
</dbReference>
<dbReference type="PROSITE" id="PS51212">
    <property type="entry name" value="WSC"/>
    <property type="match status" value="1"/>
</dbReference>
<name>A0A2T2NAZ3_CORCC</name>
<evidence type="ECO:0000259" key="8">
    <source>
        <dbReference type="PROSITE" id="PS51212"/>
    </source>
</evidence>
<feature type="domain" description="WSC" evidence="8">
    <location>
        <begin position="41"/>
        <end position="130"/>
    </location>
</feature>
<feature type="compositionally biased region" description="Low complexity" evidence="5">
    <location>
        <begin position="141"/>
        <end position="175"/>
    </location>
</feature>
<evidence type="ECO:0000256" key="5">
    <source>
        <dbReference type="SAM" id="MobiDB-lite"/>
    </source>
</evidence>
<keyword evidence="2 6" id="KW-0812">Transmembrane</keyword>
<evidence type="ECO:0000256" key="7">
    <source>
        <dbReference type="SAM" id="SignalP"/>
    </source>
</evidence>
<feature type="transmembrane region" description="Helical" evidence="6">
    <location>
        <begin position="183"/>
        <end position="207"/>
    </location>
</feature>
<dbReference type="GO" id="GO:0016020">
    <property type="term" value="C:membrane"/>
    <property type="evidence" value="ECO:0007669"/>
    <property type="project" value="UniProtKB-SubCell"/>
</dbReference>
<proteinExistence type="predicted"/>
<dbReference type="PANTHER" id="PTHR15549">
    <property type="entry name" value="PAIRED IMMUNOGLOBULIN-LIKE TYPE 2 RECEPTOR"/>
    <property type="match status" value="1"/>
</dbReference>
<feature type="signal peptide" evidence="7">
    <location>
        <begin position="1"/>
        <end position="21"/>
    </location>
</feature>
<dbReference type="Proteomes" id="UP000240883">
    <property type="component" value="Unassembled WGS sequence"/>
</dbReference>
<keyword evidence="7" id="KW-0732">Signal</keyword>
<reference evidence="9 10" key="1">
    <citation type="journal article" date="2018" name="Front. Microbiol.">
        <title>Genome-Wide Analysis of Corynespora cassiicola Leaf Fall Disease Putative Effectors.</title>
        <authorList>
            <person name="Lopez D."/>
            <person name="Ribeiro S."/>
            <person name="Label P."/>
            <person name="Fumanal B."/>
            <person name="Venisse J.S."/>
            <person name="Kohler A."/>
            <person name="de Oliveira R.R."/>
            <person name="Labutti K."/>
            <person name="Lipzen A."/>
            <person name="Lail K."/>
            <person name="Bauer D."/>
            <person name="Ohm R.A."/>
            <person name="Barry K.W."/>
            <person name="Spatafora J."/>
            <person name="Grigoriev I.V."/>
            <person name="Martin F.M."/>
            <person name="Pujade-Renaud V."/>
        </authorList>
    </citation>
    <scope>NUCLEOTIDE SEQUENCE [LARGE SCALE GENOMIC DNA]</scope>
    <source>
        <strain evidence="9 10">Philippines</strain>
    </source>
</reference>
<dbReference type="AlphaFoldDB" id="A0A2T2NAZ3"/>
<comment type="subcellular location">
    <subcellularLocation>
        <location evidence="1">Membrane</location>
        <topology evidence="1">Single-pass membrane protein</topology>
    </subcellularLocation>
</comment>
<dbReference type="STRING" id="1448308.A0A2T2NAZ3"/>
<evidence type="ECO:0000256" key="2">
    <source>
        <dbReference type="ARBA" id="ARBA00022692"/>
    </source>
</evidence>
<gene>
    <name evidence="9" type="ORF">BS50DRAFT_125111</name>
</gene>
<keyword evidence="10" id="KW-1185">Reference proteome</keyword>
<dbReference type="GO" id="GO:0071944">
    <property type="term" value="C:cell periphery"/>
    <property type="evidence" value="ECO:0007669"/>
    <property type="project" value="UniProtKB-ARBA"/>
</dbReference>
<dbReference type="EMBL" id="KZ678141">
    <property type="protein sequence ID" value="PSN62631.1"/>
    <property type="molecule type" value="Genomic_DNA"/>
</dbReference>
<evidence type="ECO:0000256" key="6">
    <source>
        <dbReference type="SAM" id="Phobius"/>
    </source>
</evidence>
<keyword evidence="3 6" id="KW-1133">Transmembrane helix</keyword>
<organism evidence="9 10">
    <name type="scientific">Corynespora cassiicola Philippines</name>
    <dbReference type="NCBI Taxonomy" id="1448308"/>
    <lineage>
        <taxon>Eukaryota</taxon>
        <taxon>Fungi</taxon>
        <taxon>Dikarya</taxon>
        <taxon>Ascomycota</taxon>
        <taxon>Pezizomycotina</taxon>
        <taxon>Dothideomycetes</taxon>
        <taxon>Pleosporomycetidae</taxon>
        <taxon>Pleosporales</taxon>
        <taxon>Corynesporascaceae</taxon>
        <taxon>Corynespora</taxon>
    </lineage>
</organism>
<protein>
    <recommendedName>
        <fullName evidence="8">WSC domain-containing protein</fullName>
    </recommendedName>
</protein>
<dbReference type="SMART" id="SM00321">
    <property type="entry name" value="WSC"/>
    <property type="match status" value="1"/>
</dbReference>
<dbReference type="InterPro" id="IPR051694">
    <property type="entry name" value="Immunoregulatory_rcpt-like"/>
</dbReference>
<sequence length="276" mass="28712">MVSIKFVSAFAAAALMSTAAAQSSSSIFSIPTPTTTVPAAAMKTVGCFSTGVPLDNHGAGNFNTDGQCQQICLGLDKPVQGMVNGTHCFCGDLLPPTDTKVNLDECDVSCPGFPEKQCGGKNRWLVILTGQTNLEVDSYEPPASSSSAASSSQTSAPASSASAALQTATQSSESSSGGGPNKVGIAVGVVVGVIALAAIIGGVLFYLRQKKRKEVEEEYRRQAAVNSFVSGGKLHTSNSSMTDSRLDPEFMNRRQSNGSIADNEDYSRRILKVTNA</sequence>
<evidence type="ECO:0000256" key="3">
    <source>
        <dbReference type="ARBA" id="ARBA00022989"/>
    </source>
</evidence>
<feature type="chain" id="PRO_5015647282" description="WSC domain-containing protein" evidence="7">
    <location>
        <begin position="22"/>
        <end position="276"/>
    </location>
</feature>
<evidence type="ECO:0000313" key="10">
    <source>
        <dbReference type="Proteomes" id="UP000240883"/>
    </source>
</evidence>
<dbReference type="Pfam" id="PF01822">
    <property type="entry name" value="WSC"/>
    <property type="match status" value="1"/>
</dbReference>
<evidence type="ECO:0000256" key="1">
    <source>
        <dbReference type="ARBA" id="ARBA00004167"/>
    </source>
</evidence>
<feature type="region of interest" description="Disordered" evidence="5">
    <location>
        <begin position="138"/>
        <end position="179"/>
    </location>
</feature>
<accession>A0A2T2NAZ3</accession>
<evidence type="ECO:0000313" key="9">
    <source>
        <dbReference type="EMBL" id="PSN62631.1"/>
    </source>
</evidence>
<dbReference type="OrthoDB" id="2019572at2759"/>
<dbReference type="PANTHER" id="PTHR15549:SF30">
    <property type="entry name" value="MID2 DOMAIN-CONTAINING PROTEIN"/>
    <property type="match status" value="1"/>
</dbReference>